<evidence type="ECO:0000256" key="7">
    <source>
        <dbReference type="ARBA" id="ARBA00023136"/>
    </source>
</evidence>
<comment type="subunit">
    <text evidence="9">Component of the dolichol-phosphate mannose (DPM) synthase complex composed of DPM1, DPM2 and DPM3; in the complex interacts directly with DPM3. Component of the glycosylphosphatidylinositol-N-acetylglucosaminyltransferase (GPI-GnT) complex composed at least by PIGA, PIGC, PIGH, PIGP, PIGQ, PIGY and DPM2. Interacts with PIGA, PIGC and PIGQ.</text>
</comment>
<organism evidence="11 12">
    <name type="scientific">Mus spicilegus</name>
    <name type="common">Mound-building mouse</name>
    <dbReference type="NCBI Taxonomy" id="10103"/>
    <lineage>
        <taxon>Eukaryota</taxon>
        <taxon>Metazoa</taxon>
        <taxon>Chordata</taxon>
        <taxon>Craniata</taxon>
        <taxon>Vertebrata</taxon>
        <taxon>Euteleostomi</taxon>
        <taxon>Mammalia</taxon>
        <taxon>Eutheria</taxon>
        <taxon>Euarchontoglires</taxon>
        <taxon>Glires</taxon>
        <taxon>Rodentia</taxon>
        <taxon>Myomorpha</taxon>
        <taxon>Muroidea</taxon>
        <taxon>Muridae</taxon>
        <taxon>Murinae</taxon>
        <taxon>Mus</taxon>
        <taxon>Mus</taxon>
    </lineage>
</organism>
<feature type="transmembrane region" description="Helical" evidence="10">
    <location>
        <begin position="46"/>
        <end position="66"/>
    </location>
</feature>
<evidence type="ECO:0000256" key="9">
    <source>
        <dbReference type="ARBA" id="ARBA00046896"/>
    </source>
</evidence>
<dbReference type="InterPro" id="IPR009914">
    <property type="entry name" value="DPM2"/>
</dbReference>
<evidence type="ECO:0000313" key="11">
    <source>
        <dbReference type="Ensembl" id="ENSMSIP00000012427.1"/>
    </source>
</evidence>
<dbReference type="GO" id="GO:0180047">
    <property type="term" value="P:dolichol phosphate mannose biosynthetic process"/>
    <property type="evidence" value="ECO:0007669"/>
    <property type="project" value="Ensembl"/>
</dbReference>
<evidence type="ECO:0000313" key="12">
    <source>
        <dbReference type="Proteomes" id="UP000694415"/>
    </source>
</evidence>
<comment type="similarity">
    <text evidence="2 10">Belongs to the DPM2 family.</text>
</comment>
<dbReference type="GO" id="GO:0000506">
    <property type="term" value="C:glycosylphosphatidylinositol-N-acetylglucosaminyltransferase (GPI-GnT) complex"/>
    <property type="evidence" value="ECO:0007669"/>
    <property type="project" value="Ensembl"/>
</dbReference>
<dbReference type="UniPathway" id="UPA00378"/>
<evidence type="ECO:0000256" key="2">
    <source>
        <dbReference type="ARBA" id="ARBA00005478"/>
    </source>
</evidence>
<evidence type="ECO:0000256" key="5">
    <source>
        <dbReference type="ARBA" id="ARBA00022824"/>
    </source>
</evidence>
<comment type="function">
    <text evidence="10">Regulatory subunit of the dolichol-phosphate mannose (DPM) synthase complex; essential for the ER localization.</text>
</comment>
<dbReference type="PANTHER" id="PTHR15039">
    <property type="entry name" value="DOLICHOL PHOSPHATE-MANNOSE BIOSYNTHESIS REGULATORY PROTEIN"/>
    <property type="match status" value="1"/>
</dbReference>
<reference evidence="11" key="2">
    <citation type="submission" date="2025-09" db="UniProtKB">
        <authorList>
            <consortium name="Ensembl"/>
        </authorList>
    </citation>
    <scope>IDENTIFICATION</scope>
</reference>
<dbReference type="PANTHER" id="PTHR15039:SF11">
    <property type="entry name" value="DOLICHOL PHOSPHATE-MANNOSE BIOSYNTHESIS REGULATORY PROTEIN"/>
    <property type="match status" value="1"/>
</dbReference>
<comment type="subcellular location">
    <subcellularLocation>
        <location evidence="1 10">Endoplasmic reticulum membrane</location>
        <topology evidence="1 10">Multi-pass membrane protein</topology>
    </subcellularLocation>
</comment>
<dbReference type="Ensembl" id="ENSMSIT00000015761.1">
    <property type="protein sequence ID" value="ENSMSIP00000012427.1"/>
    <property type="gene ID" value="ENSMSIG00000010793.1"/>
</dbReference>
<evidence type="ECO:0000256" key="1">
    <source>
        <dbReference type="ARBA" id="ARBA00004477"/>
    </source>
</evidence>
<sequence>MATGTDQAVGFGLVAVSLIIFTYYTTWVILLPFIDSQHVIHKYFLPRAYAVLLPLAAGLLLLLFVGKSPDLGQGVWKAVCFHMLAPAVHLLRLSLSPMLPGFLFLLKGHGQKPLE</sequence>
<evidence type="ECO:0000256" key="3">
    <source>
        <dbReference type="ARBA" id="ARBA00018157"/>
    </source>
</evidence>
<keyword evidence="5 10" id="KW-0256">Endoplasmic reticulum</keyword>
<dbReference type="Pfam" id="PF07297">
    <property type="entry name" value="DPM2"/>
    <property type="match status" value="1"/>
</dbReference>
<keyword evidence="12" id="KW-1185">Reference proteome</keyword>
<dbReference type="GeneTree" id="ENSGT00390000001098"/>
<dbReference type="GO" id="GO:0033185">
    <property type="term" value="C:dolichol-phosphate-mannose synthase complex"/>
    <property type="evidence" value="ECO:0007669"/>
    <property type="project" value="Ensembl"/>
</dbReference>
<accession>A0A8C6GV21</accession>
<keyword evidence="4 10" id="KW-0812">Transmembrane</keyword>
<dbReference type="AlphaFoldDB" id="A0A8C6GV21"/>
<name>A0A8C6GV21_MUSSI</name>
<keyword evidence="6 10" id="KW-1133">Transmembrane helix</keyword>
<dbReference type="Proteomes" id="UP000694415">
    <property type="component" value="Unplaced"/>
</dbReference>
<evidence type="ECO:0000256" key="10">
    <source>
        <dbReference type="RuleBase" id="RU365084"/>
    </source>
</evidence>
<evidence type="ECO:0000256" key="8">
    <source>
        <dbReference type="ARBA" id="ARBA00045174"/>
    </source>
</evidence>
<dbReference type="GO" id="GO:0006506">
    <property type="term" value="P:GPI anchor biosynthetic process"/>
    <property type="evidence" value="ECO:0007669"/>
    <property type="project" value="Ensembl"/>
</dbReference>
<comment type="function">
    <text evidence="8">Regulates the biosynthesis of dolichol phosphate-mannose. Regulatory subunit of the dolichol-phosphate mannose (DPM) synthase complex; essential for the ER localization and stable expression of DPM1. Part of the glycosylphosphatidylinositol-N-acetylglucosaminyltransferase (GPI-GnT) complex that catalyzes the transfer of N-acetylglucosamine from UDP-N-acetylglucosamine to phosphatidylinositol and participates in the first step of GPI biosynthesis. May act by regulating the GPI-GNT complex.</text>
</comment>
<reference evidence="11" key="1">
    <citation type="submission" date="2025-08" db="UniProtKB">
        <authorList>
            <consortium name="Ensembl"/>
        </authorList>
    </citation>
    <scope>IDENTIFICATION</scope>
</reference>
<evidence type="ECO:0000256" key="4">
    <source>
        <dbReference type="ARBA" id="ARBA00022692"/>
    </source>
</evidence>
<proteinExistence type="inferred from homology"/>
<evidence type="ECO:0000256" key="6">
    <source>
        <dbReference type="ARBA" id="ARBA00022989"/>
    </source>
</evidence>
<keyword evidence="7 10" id="KW-0472">Membrane</keyword>
<feature type="transmembrane region" description="Helical" evidence="10">
    <location>
        <begin position="12"/>
        <end position="34"/>
    </location>
</feature>
<dbReference type="GO" id="GO:0008047">
    <property type="term" value="F:enzyme activator activity"/>
    <property type="evidence" value="ECO:0007669"/>
    <property type="project" value="Ensembl"/>
</dbReference>
<protein>
    <recommendedName>
        <fullName evidence="3 10">Dolichol phosphate-mannose biosynthesis regulatory protein</fullName>
    </recommendedName>
</protein>
<comment type="pathway">
    <text evidence="10">Protein modification; protein glycosylation.</text>
</comment>